<reference evidence="8" key="2">
    <citation type="submission" date="2020-06" db="EMBL/GenBank/DDBJ databases">
        <authorList>
            <person name="Ji K."/>
            <person name="Li J."/>
        </authorList>
    </citation>
    <scope>NUCLEOTIDE SEQUENCE</scope>
    <source>
        <strain evidence="8">JKM2019</strain>
        <tissue evidence="8">Whole body</tissue>
    </source>
</reference>
<keyword evidence="3 9" id="KW-0689">Ribosomal protein</keyword>
<dbReference type="PANTHER" id="PTHR13477">
    <property type="entry name" value="MITOCHONDRIAL 39S RIBOSOMAL PROTEIN L49"/>
    <property type="match status" value="1"/>
</dbReference>
<sequence>MLLLQTSHRMLQKSIINSSLLYRFIICSSIQKSTTNRNFATKNYDKTIKLKPINVEYRYDDSQFLKGPSWADEPYIRPTDDEIVELTRMKMEKEISNQIHMECDPESKPFSQVFEGNEDDGMFTKTERIMDEDGSIWKWVERLMPKQTLGPLREGSELIIPPKEPSKDQQYHIGRTRSRLYPIYLDYVVIDRDHKRYWQNRWDHMFNKYHTHILDRLDDIKWENNEKTIAITKVNQIQGNIWQFEHDCRQFIREHYNLDHVMSGVNEVLGSVQFKGDFVEGLTEFFRQKGF</sequence>
<comment type="caution">
    <text evidence="9">The sequence shown here is derived from an EMBL/GenBank/DDBJ whole genome shotgun (WGS) entry which is preliminary data.</text>
</comment>
<proteinExistence type="inferred from homology"/>
<evidence type="ECO:0000256" key="1">
    <source>
        <dbReference type="ARBA" id="ARBA00004173"/>
    </source>
</evidence>
<reference evidence="8" key="3">
    <citation type="journal article" date="2021" name="World Allergy Organ. J.">
        <title>Chromosome-level assembly of Dermatophagoides farinae genome and transcriptome reveals two novel allergens Der f 37 and Der f 39.</title>
        <authorList>
            <person name="Chen J."/>
            <person name="Cai Z."/>
            <person name="Fan D."/>
            <person name="Hu J."/>
            <person name="Hou Y."/>
            <person name="He Y."/>
            <person name="Zhang Z."/>
            <person name="Zhao Z."/>
            <person name="Gao P."/>
            <person name="Hu W."/>
            <person name="Sun J."/>
            <person name="Li J."/>
            <person name="Ji K."/>
        </authorList>
    </citation>
    <scope>NUCLEOTIDE SEQUENCE</scope>
    <source>
        <strain evidence="8">JKM2019</strain>
    </source>
</reference>
<keyword evidence="4" id="KW-0496">Mitochondrion</keyword>
<dbReference type="GO" id="GO:0006412">
    <property type="term" value="P:translation"/>
    <property type="evidence" value="ECO:0007669"/>
    <property type="project" value="InterPro"/>
</dbReference>
<evidence type="ECO:0000256" key="4">
    <source>
        <dbReference type="ARBA" id="ARBA00023128"/>
    </source>
</evidence>
<dbReference type="Gene3D" id="3.30.780.10">
    <property type="entry name" value="SUI1-like domain"/>
    <property type="match status" value="1"/>
</dbReference>
<dbReference type="InterPro" id="IPR007740">
    <property type="entry name" value="Ribosomal_mL49"/>
</dbReference>
<gene>
    <name evidence="9" type="primary">MRPL49</name>
    <name evidence="9" type="ORF">DERF_007927</name>
    <name evidence="8" type="ORF">HUG17_2222</name>
</gene>
<evidence type="ECO:0000256" key="5">
    <source>
        <dbReference type="ARBA" id="ARBA00023274"/>
    </source>
</evidence>
<dbReference type="Proteomes" id="UP000790347">
    <property type="component" value="Unassembled WGS sequence"/>
</dbReference>
<dbReference type="EMBL" id="ASGP02000003">
    <property type="protein sequence ID" value="KAH9517247.1"/>
    <property type="molecule type" value="Genomic_DNA"/>
</dbReference>
<dbReference type="Proteomes" id="UP000828236">
    <property type="component" value="Unassembled WGS sequence"/>
</dbReference>
<keyword evidence="10" id="KW-1185">Reference proteome</keyword>
<dbReference type="AlphaFoldDB" id="A0A922I249"/>
<evidence type="ECO:0000313" key="8">
    <source>
        <dbReference type="EMBL" id="KAH7646684.1"/>
    </source>
</evidence>
<comment type="similarity">
    <text evidence="2">Belongs to the mitochondrion-specific ribosomal protein mL49 family.</text>
</comment>
<reference evidence="9" key="4">
    <citation type="journal article" date="2022" name="Res Sq">
        <title>Comparative Genomics Reveals Insights into the Divergent Evolution of Astigmatic Mites and Household Pest Adaptations.</title>
        <authorList>
            <person name="Xiong Q."/>
            <person name="Wan A.T.-Y."/>
            <person name="Liu X.-Y."/>
            <person name="Fung C.S.-H."/>
            <person name="Xiao X."/>
            <person name="Malainual N."/>
            <person name="Hou J."/>
            <person name="Wang L."/>
            <person name="Wang M."/>
            <person name="Yang K."/>
            <person name="Cui Y."/>
            <person name="Leung E."/>
            <person name="Nong W."/>
            <person name="Shin S.-K."/>
            <person name="Au S."/>
            <person name="Jeong K.Y."/>
            <person name="Chew F.T."/>
            <person name="Hui J."/>
            <person name="Leung T.F."/>
            <person name="Tungtrongchitr A."/>
            <person name="Zhong N."/>
            <person name="Liu Z."/>
            <person name="Tsui S."/>
        </authorList>
    </citation>
    <scope>NUCLEOTIDE SEQUENCE</scope>
    <source>
        <strain evidence="9">Derf</strain>
        <tissue evidence="9">Whole organism</tissue>
    </source>
</reference>
<evidence type="ECO:0000313" key="10">
    <source>
        <dbReference type="Proteomes" id="UP000790347"/>
    </source>
</evidence>
<dbReference type="GO" id="GO:0005762">
    <property type="term" value="C:mitochondrial large ribosomal subunit"/>
    <property type="evidence" value="ECO:0007669"/>
    <property type="project" value="TreeGrafter"/>
</dbReference>
<dbReference type="GO" id="GO:0003735">
    <property type="term" value="F:structural constituent of ribosome"/>
    <property type="evidence" value="ECO:0007669"/>
    <property type="project" value="InterPro"/>
</dbReference>
<accession>A0A922I249</accession>
<evidence type="ECO:0000256" key="2">
    <source>
        <dbReference type="ARBA" id="ARBA00005677"/>
    </source>
</evidence>
<keyword evidence="5" id="KW-0687">Ribonucleoprotein</keyword>
<organism evidence="9 10">
    <name type="scientific">Dermatophagoides farinae</name>
    <name type="common">American house dust mite</name>
    <dbReference type="NCBI Taxonomy" id="6954"/>
    <lineage>
        <taxon>Eukaryota</taxon>
        <taxon>Metazoa</taxon>
        <taxon>Ecdysozoa</taxon>
        <taxon>Arthropoda</taxon>
        <taxon>Chelicerata</taxon>
        <taxon>Arachnida</taxon>
        <taxon>Acari</taxon>
        <taxon>Acariformes</taxon>
        <taxon>Sarcoptiformes</taxon>
        <taxon>Astigmata</taxon>
        <taxon>Psoroptidia</taxon>
        <taxon>Analgoidea</taxon>
        <taxon>Pyroglyphidae</taxon>
        <taxon>Dermatophagoidinae</taxon>
        <taxon>Dermatophagoides</taxon>
    </lineage>
</organism>
<reference evidence="9" key="1">
    <citation type="submission" date="2013-05" db="EMBL/GenBank/DDBJ databases">
        <authorList>
            <person name="Yim A.K.Y."/>
            <person name="Chan T.F."/>
            <person name="Ji K.M."/>
            <person name="Liu X.Y."/>
            <person name="Zhou J.W."/>
            <person name="Li R.Q."/>
            <person name="Yang K.Y."/>
            <person name="Li J."/>
            <person name="Li M."/>
            <person name="Law P.T.W."/>
            <person name="Wu Y.L."/>
            <person name="Cai Z.L."/>
            <person name="Qin H."/>
            <person name="Bao Y."/>
            <person name="Leung R.K.K."/>
            <person name="Ng P.K.S."/>
            <person name="Zou J."/>
            <person name="Zhong X.J."/>
            <person name="Ran P.X."/>
            <person name="Zhong N.S."/>
            <person name="Liu Z.G."/>
            <person name="Tsui S.K.W."/>
        </authorList>
    </citation>
    <scope>NUCLEOTIDE SEQUENCE</scope>
    <source>
        <strain evidence="9">Derf</strain>
        <tissue evidence="9">Whole organism</tissue>
    </source>
</reference>
<evidence type="ECO:0000256" key="7">
    <source>
        <dbReference type="ARBA" id="ARBA00035545"/>
    </source>
</evidence>
<comment type="subcellular location">
    <subcellularLocation>
        <location evidence="1">Mitochondrion</location>
    </subcellularLocation>
</comment>
<evidence type="ECO:0000256" key="3">
    <source>
        <dbReference type="ARBA" id="ARBA00022980"/>
    </source>
</evidence>
<dbReference type="PANTHER" id="PTHR13477:SF0">
    <property type="entry name" value="LARGE RIBOSOMAL SUBUNIT PROTEIN ML49"/>
    <property type="match status" value="1"/>
</dbReference>
<dbReference type="EMBL" id="SDOV01000001">
    <property type="protein sequence ID" value="KAH7646684.1"/>
    <property type="molecule type" value="Genomic_DNA"/>
</dbReference>
<evidence type="ECO:0000313" key="9">
    <source>
        <dbReference type="EMBL" id="KAH9517247.1"/>
    </source>
</evidence>
<evidence type="ECO:0000256" key="6">
    <source>
        <dbReference type="ARBA" id="ARBA00035191"/>
    </source>
</evidence>
<name>A0A922I249_DERFA</name>
<dbReference type="OrthoDB" id="19439at2759"/>
<protein>
    <recommendedName>
        <fullName evidence="6">Large ribosomal subunit protein mL49</fullName>
    </recommendedName>
    <alternativeName>
        <fullName evidence="7">39S ribosomal protein L49, mitochondrial</fullName>
    </alternativeName>
</protein>